<comment type="caution">
    <text evidence="4">The sequence shown here is derived from an EMBL/GenBank/DDBJ whole genome shotgun (WGS) entry which is preliminary data.</text>
</comment>
<feature type="repeat" description="ANK" evidence="3">
    <location>
        <begin position="796"/>
        <end position="828"/>
    </location>
</feature>
<keyword evidence="1" id="KW-0677">Repeat</keyword>
<feature type="repeat" description="ANK" evidence="3">
    <location>
        <begin position="265"/>
        <end position="291"/>
    </location>
</feature>
<dbReference type="SMART" id="SM00248">
    <property type="entry name" value="ANK"/>
    <property type="match status" value="18"/>
</dbReference>
<gene>
    <name evidence="4" type="ORF">ABL_00023</name>
</gene>
<dbReference type="SUPFAM" id="SSF48403">
    <property type="entry name" value="Ankyrin repeat"/>
    <property type="match status" value="3"/>
</dbReference>
<reference evidence="5" key="1">
    <citation type="journal article" date="2016" name="Genome Announc.">
        <title>Draft genome sequence of Aspergillus niger strain An76.</title>
        <authorList>
            <person name="Gong W."/>
            <person name="Cheng Z."/>
            <person name="Zhang H."/>
            <person name="Liu L."/>
            <person name="Gao P."/>
            <person name="Wang L."/>
        </authorList>
    </citation>
    <scope>NUCLEOTIDE SEQUENCE [LARGE SCALE GENOMIC DNA]</scope>
    <source>
        <strain evidence="5">An76</strain>
    </source>
</reference>
<dbReference type="PRINTS" id="PR01415">
    <property type="entry name" value="ANKYRIN"/>
</dbReference>
<dbReference type="PANTHER" id="PTHR24123">
    <property type="entry name" value="ANKYRIN REPEAT-CONTAINING"/>
    <property type="match status" value="1"/>
</dbReference>
<evidence type="ECO:0000256" key="2">
    <source>
        <dbReference type="ARBA" id="ARBA00023043"/>
    </source>
</evidence>
<dbReference type="VEuPathDB" id="FungiDB:An06g02110"/>
<dbReference type="VEuPathDB" id="FungiDB:ASPNIDRAFT2_1184391"/>
<dbReference type="InterPro" id="IPR002110">
    <property type="entry name" value="Ankyrin_rpt"/>
</dbReference>
<name>A0A100I1T8_ASPNG</name>
<feature type="repeat" description="ANK" evidence="3">
    <location>
        <begin position="468"/>
        <end position="500"/>
    </location>
</feature>
<dbReference type="VEuPathDB" id="FungiDB:ATCC64974_96290"/>
<dbReference type="Proteomes" id="UP000068243">
    <property type="component" value="Unassembled WGS sequence"/>
</dbReference>
<feature type="repeat" description="ANK" evidence="3">
    <location>
        <begin position="503"/>
        <end position="535"/>
    </location>
</feature>
<dbReference type="PROSITE" id="PS50088">
    <property type="entry name" value="ANK_REPEAT"/>
    <property type="match status" value="9"/>
</dbReference>
<dbReference type="VEuPathDB" id="FungiDB:ATCC64974_49780"/>
<keyword evidence="2 3" id="KW-0040">ANK repeat</keyword>
<organism evidence="4 5">
    <name type="scientific">Aspergillus niger</name>
    <dbReference type="NCBI Taxonomy" id="5061"/>
    <lineage>
        <taxon>Eukaryota</taxon>
        <taxon>Fungi</taxon>
        <taxon>Dikarya</taxon>
        <taxon>Ascomycota</taxon>
        <taxon>Pezizomycotina</taxon>
        <taxon>Eurotiomycetes</taxon>
        <taxon>Eurotiomycetidae</taxon>
        <taxon>Eurotiales</taxon>
        <taxon>Aspergillaceae</taxon>
        <taxon>Aspergillus</taxon>
        <taxon>Aspergillus subgen. Circumdati</taxon>
    </lineage>
</organism>
<accession>A0A100I1T8</accession>
<dbReference type="AlphaFoldDB" id="A0A100I1T8"/>
<evidence type="ECO:0000313" key="4">
    <source>
        <dbReference type="EMBL" id="GAQ33167.1"/>
    </source>
</evidence>
<dbReference type="PROSITE" id="PS50297">
    <property type="entry name" value="ANK_REP_REGION"/>
    <property type="match status" value="8"/>
</dbReference>
<dbReference type="InterPro" id="IPR051165">
    <property type="entry name" value="Multifunctional_ANK_Repeat"/>
</dbReference>
<feature type="repeat" description="ANK" evidence="3">
    <location>
        <begin position="762"/>
        <end position="794"/>
    </location>
</feature>
<dbReference type="VEuPathDB" id="FungiDB:M747DRAFT_349344"/>
<dbReference type="OMA" id="QFGHYQV"/>
<feature type="repeat" description="ANK" evidence="3">
    <location>
        <begin position="398"/>
        <end position="430"/>
    </location>
</feature>
<dbReference type="Pfam" id="PF13637">
    <property type="entry name" value="Ank_4"/>
    <property type="match status" value="1"/>
</dbReference>
<proteinExistence type="predicted"/>
<protein>
    <submittedName>
        <fullName evidence="4">Ankyrin repeat-containing protein, putative</fullName>
    </submittedName>
</protein>
<feature type="repeat" description="ANK" evidence="3">
    <location>
        <begin position="831"/>
        <end position="863"/>
    </location>
</feature>
<evidence type="ECO:0000256" key="3">
    <source>
        <dbReference type="PROSITE-ProRule" id="PRU00023"/>
    </source>
</evidence>
<evidence type="ECO:0000256" key="1">
    <source>
        <dbReference type="ARBA" id="ARBA00022737"/>
    </source>
</evidence>
<feature type="repeat" description="ANK" evidence="3">
    <location>
        <begin position="433"/>
        <end position="465"/>
    </location>
</feature>
<feature type="repeat" description="ANK" evidence="3">
    <location>
        <begin position="537"/>
        <end position="569"/>
    </location>
</feature>
<dbReference type="OrthoDB" id="194358at2759"/>
<dbReference type="EMBL" id="BCMY01000001">
    <property type="protein sequence ID" value="GAQ33167.1"/>
    <property type="molecule type" value="Genomic_DNA"/>
</dbReference>
<dbReference type="Pfam" id="PF12796">
    <property type="entry name" value="Ank_2"/>
    <property type="match status" value="4"/>
</dbReference>
<dbReference type="Pfam" id="PF00023">
    <property type="entry name" value="Ank"/>
    <property type="match status" value="1"/>
</dbReference>
<dbReference type="PANTHER" id="PTHR24123:SF138">
    <property type="entry name" value="NACHT DOMAIN-CONTAINING PROTEIN"/>
    <property type="match status" value="1"/>
</dbReference>
<evidence type="ECO:0000313" key="5">
    <source>
        <dbReference type="Proteomes" id="UP000068243"/>
    </source>
</evidence>
<dbReference type="Gene3D" id="1.25.40.20">
    <property type="entry name" value="Ankyrin repeat-containing domain"/>
    <property type="match status" value="5"/>
</dbReference>
<sequence>MPIAPPISGTSVDIAMRDLASRFDSGVPRLRVEKYFYYKVSIDHNMFLPPEEPYDGYSSTLKPKALRGNSSFTILKLFLQHFVFLSANNLLSESQIHKVVEYIVEKGGTIILLFICRLRSPLMAVFARKVFHNALLYGNIYLSRKFIQCGFWLQTDTSPSRHQTWTEYLCHAVYSGNEAMVELLCRAGVRPEIEFFFRRPNYWDLKVQVLPTLFAFGADPEKYIKDRETGFPLIDAARSGSLKAVKLLQSKGARVNLYLARYCGTALQAAASRGHLEVAEYLVQHGADINVPCVQQIQFPGYYNYEVLISLLTPVQIAAMVDNVSFLRYLLQHGASAMAFPASAVSPQTDLEVYHPRHTSKIFVCTALQYGVSNQNMEIILLLLNARASPDSRAAPNIGDTPLQMTARLGNVEIYRLLCSWGADINAPPAVYNGRTALQGAAESGNLEILKMLLEAGAQINAPAGAEKGMTALQAACLNGHYLMAGFLLAKGADLNVDPSPVGGLTPIQAAASYGDIRLVRDLIALGADVDAPPAKKGMTALSAAANHKSLPLLELLVQHGADVNETGVYDCHPPLVMAAGQDWLEGMRFLLDRGAKINCSLQVPIAQDGTVEYNLARNFCLLDWAILDGNEAMTRLLLQHSANSVAPSVICPYSYQSLLWLSLRERFSFDIIDLLLAKVPDFHKHPGSADTLKLTFTWKVDIAYSRQILERLNMILPSLCHRAVQRAWDRVFKFCGREKELKDVIEFLLESGANINSRAEDGSTLLQRAARYGHEKPCILLIDHGAAVNIHATRSYGTPLQEVIRRHHFNLAILLLNRGADVNALPALEGGTTALQAAATSGMLKLAVLLLERGADVTAPAAQICGRTAIDLAAEYGHLDMVQLFLNAYGEDADLESIRRQAAGFARREGHHELADWLLSRWSY</sequence>
<dbReference type="InterPro" id="IPR036770">
    <property type="entry name" value="Ankyrin_rpt-contain_sf"/>
</dbReference>